<sequence length="143" mass="14838">MRIPEGATLLLLAAMLPLPALAQPFEPGPTSSVPGSSMAGARIDGAPPTRAGPRIKDAPIFGDTVEERAYGREYDNSYLRPRVPRPDGERSNEAVATQGRADLNPVNAGEFATGGPNAIGASSVTRGSSFSRGGRARIVAPAR</sequence>
<dbReference type="Proteomes" id="UP000432089">
    <property type="component" value="Unassembled WGS sequence"/>
</dbReference>
<evidence type="ECO:0000313" key="4">
    <source>
        <dbReference type="Proteomes" id="UP000432089"/>
    </source>
</evidence>
<evidence type="ECO:0000313" key="3">
    <source>
        <dbReference type="EMBL" id="KAB0679290.1"/>
    </source>
</evidence>
<feature type="chain" id="PRO_5030707319" evidence="2">
    <location>
        <begin position="23"/>
        <end position="143"/>
    </location>
</feature>
<name>A0A7V7PNG5_9HYPH</name>
<dbReference type="AlphaFoldDB" id="A0A7V7PNG5"/>
<organism evidence="3 4">
    <name type="scientific">Plantimonas leprariae</name>
    <dbReference type="NCBI Taxonomy" id="2615207"/>
    <lineage>
        <taxon>Bacteria</taxon>
        <taxon>Pseudomonadati</taxon>
        <taxon>Pseudomonadota</taxon>
        <taxon>Alphaproteobacteria</taxon>
        <taxon>Hyphomicrobiales</taxon>
        <taxon>Aurantimonadaceae</taxon>
        <taxon>Plantimonas</taxon>
    </lineage>
</organism>
<keyword evidence="4" id="KW-1185">Reference proteome</keyword>
<evidence type="ECO:0000256" key="2">
    <source>
        <dbReference type="SAM" id="SignalP"/>
    </source>
</evidence>
<protein>
    <submittedName>
        <fullName evidence="3">Uncharacterized protein</fullName>
    </submittedName>
</protein>
<gene>
    <name evidence="3" type="ORF">F6X38_13195</name>
</gene>
<comment type="caution">
    <text evidence="3">The sequence shown here is derived from an EMBL/GenBank/DDBJ whole genome shotgun (WGS) entry which is preliminary data.</text>
</comment>
<keyword evidence="2" id="KW-0732">Signal</keyword>
<reference evidence="3 4" key="1">
    <citation type="submission" date="2019-09" db="EMBL/GenBank/DDBJ databases">
        <title>YIM 132180 draft genome.</title>
        <authorList>
            <person name="Zhang K."/>
        </authorList>
    </citation>
    <scope>NUCLEOTIDE SEQUENCE [LARGE SCALE GENOMIC DNA]</scope>
    <source>
        <strain evidence="3 4">YIM 132180</strain>
    </source>
</reference>
<proteinExistence type="predicted"/>
<dbReference type="EMBL" id="VZDO01000010">
    <property type="protein sequence ID" value="KAB0679290.1"/>
    <property type="molecule type" value="Genomic_DNA"/>
</dbReference>
<accession>A0A7V7PNG5</accession>
<feature type="compositionally biased region" description="Low complexity" evidence="1">
    <location>
        <begin position="120"/>
        <end position="137"/>
    </location>
</feature>
<feature type="compositionally biased region" description="Basic and acidic residues" evidence="1">
    <location>
        <begin position="65"/>
        <end position="75"/>
    </location>
</feature>
<feature type="signal peptide" evidence="2">
    <location>
        <begin position="1"/>
        <end position="22"/>
    </location>
</feature>
<evidence type="ECO:0000256" key="1">
    <source>
        <dbReference type="SAM" id="MobiDB-lite"/>
    </source>
</evidence>
<dbReference type="RefSeq" id="WP_150970295.1">
    <property type="nucleotide sequence ID" value="NZ_VZDO01000010.1"/>
</dbReference>
<feature type="region of interest" description="Disordered" evidence="1">
    <location>
        <begin position="27"/>
        <end position="143"/>
    </location>
</feature>